<dbReference type="CDD" id="cd02947">
    <property type="entry name" value="TRX_family"/>
    <property type="match status" value="1"/>
</dbReference>
<reference evidence="4" key="2">
    <citation type="submission" date="2023-06" db="EMBL/GenBank/DDBJ databases">
        <authorList>
            <consortium name="Lawrence Berkeley National Laboratory"/>
            <person name="Mondo S.J."/>
            <person name="Hensen N."/>
            <person name="Bonometti L."/>
            <person name="Westerberg I."/>
            <person name="Brannstrom I.O."/>
            <person name="Guillou S."/>
            <person name="Cros-Aarteil S."/>
            <person name="Calhoun S."/>
            <person name="Haridas S."/>
            <person name="Kuo A."/>
            <person name="Pangilinan J."/>
            <person name="Riley R."/>
            <person name="Labutti K."/>
            <person name="Andreopoulos B."/>
            <person name="Lipzen A."/>
            <person name="Chen C."/>
            <person name="Yanf M."/>
            <person name="Daum C."/>
            <person name="Ng V."/>
            <person name="Clum A."/>
            <person name="Steindorff A."/>
            <person name="Ohm R."/>
            <person name="Martin F."/>
            <person name="Silar P."/>
            <person name="Natvig D."/>
            <person name="Lalanne C."/>
            <person name="Gautier V."/>
            <person name="Ament-Velasquez S.L."/>
            <person name="Kruys A."/>
            <person name="Hutchinson M.I."/>
            <person name="Powell A.J."/>
            <person name="Barry K."/>
            <person name="Miller A.N."/>
            <person name="Grigoriev I.V."/>
            <person name="Debuchy R."/>
            <person name="Gladieux P."/>
            <person name="Thoren M.H."/>
            <person name="Johannesson H."/>
        </authorList>
    </citation>
    <scope>NUCLEOTIDE SEQUENCE</scope>
    <source>
        <strain evidence="4">CBS 333.67</strain>
    </source>
</reference>
<feature type="domain" description="Thioredoxin" evidence="3">
    <location>
        <begin position="15"/>
        <end position="142"/>
    </location>
</feature>
<keyword evidence="2" id="KW-1015">Disulfide bond</keyword>
<gene>
    <name evidence="4" type="ORF">B0T15DRAFT_529713</name>
</gene>
<dbReference type="Gene3D" id="3.40.30.10">
    <property type="entry name" value="Glutaredoxin"/>
    <property type="match status" value="1"/>
</dbReference>
<dbReference type="GeneID" id="87887953"/>
<sequence>MYTRSLPRAFRAFRGTTSTANPIITRLFTTSSSKMTVHNIATMEQFKETIAKNPVVLLDAFATWCGPCKAIAPQVARWAEEETFKDKIYFAKFDVDAVPDVAQELGIRAMPTFIVFKDGEKVDELLGANPPALFKLIEKYNPAEAETTEKSENKSETAE</sequence>
<dbReference type="PRINTS" id="PR00421">
    <property type="entry name" value="THIOREDOXIN"/>
</dbReference>
<accession>A0AAJ0GWQ4</accession>
<evidence type="ECO:0000256" key="2">
    <source>
        <dbReference type="ARBA" id="ARBA00023157"/>
    </source>
</evidence>
<comment type="caution">
    <text evidence="4">The sequence shown here is derived from an EMBL/GenBank/DDBJ whole genome shotgun (WGS) entry which is preliminary data.</text>
</comment>
<comment type="similarity">
    <text evidence="1">Belongs to the thioredoxin family.</text>
</comment>
<protein>
    <submittedName>
        <fullName evidence="4">Thioredoxin-like protein</fullName>
    </submittedName>
</protein>
<proteinExistence type="inferred from homology"/>
<organism evidence="4 5">
    <name type="scientific">Chaetomium strumarium</name>
    <dbReference type="NCBI Taxonomy" id="1170767"/>
    <lineage>
        <taxon>Eukaryota</taxon>
        <taxon>Fungi</taxon>
        <taxon>Dikarya</taxon>
        <taxon>Ascomycota</taxon>
        <taxon>Pezizomycotina</taxon>
        <taxon>Sordariomycetes</taxon>
        <taxon>Sordariomycetidae</taxon>
        <taxon>Sordariales</taxon>
        <taxon>Chaetomiaceae</taxon>
        <taxon>Chaetomium</taxon>
    </lineage>
</organism>
<dbReference type="RefSeq" id="XP_062723025.1">
    <property type="nucleotide sequence ID" value="XM_062869124.1"/>
</dbReference>
<name>A0AAJ0GWQ4_9PEZI</name>
<evidence type="ECO:0000256" key="1">
    <source>
        <dbReference type="ARBA" id="ARBA00008987"/>
    </source>
</evidence>
<dbReference type="PANTHER" id="PTHR46115">
    <property type="entry name" value="THIOREDOXIN-LIKE PROTEIN 1"/>
    <property type="match status" value="1"/>
</dbReference>
<dbReference type="InterPro" id="IPR036249">
    <property type="entry name" value="Thioredoxin-like_sf"/>
</dbReference>
<dbReference type="SUPFAM" id="SSF52833">
    <property type="entry name" value="Thioredoxin-like"/>
    <property type="match status" value="1"/>
</dbReference>
<evidence type="ECO:0000313" key="4">
    <source>
        <dbReference type="EMBL" id="KAK3307245.1"/>
    </source>
</evidence>
<dbReference type="Proteomes" id="UP001273166">
    <property type="component" value="Unassembled WGS sequence"/>
</dbReference>
<keyword evidence="5" id="KW-1185">Reference proteome</keyword>
<dbReference type="AlphaFoldDB" id="A0AAJ0GWQ4"/>
<dbReference type="EMBL" id="JAUDZG010000003">
    <property type="protein sequence ID" value="KAK3307245.1"/>
    <property type="molecule type" value="Genomic_DNA"/>
</dbReference>
<dbReference type="Pfam" id="PF00085">
    <property type="entry name" value="Thioredoxin"/>
    <property type="match status" value="1"/>
</dbReference>
<dbReference type="InterPro" id="IPR013766">
    <property type="entry name" value="Thioredoxin_domain"/>
</dbReference>
<dbReference type="PROSITE" id="PS51352">
    <property type="entry name" value="THIOREDOXIN_2"/>
    <property type="match status" value="1"/>
</dbReference>
<evidence type="ECO:0000259" key="3">
    <source>
        <dbReference type="PROSITE" id="PS51352"/>
    </source>
</evidence>
<reference evidence="4" key="1">
    <citation type="journal article" date="2023" name="Mol. Phylogenet. Evol.">
        <title>Genome-scale phylogeny and comparative genomics of the fungal order Sordariales.</title>
        <authorList>
            <person name="Hensen N."/>
            <person name="Bonometti L."/>
            <person name="Westerberg I."/>
            <person name="Brannstrom I.O."/>
            <person name="Guillou S."/>
            <person name="Cros-Aarteil S."/>
            <person name="Calhoun S."/>
            <person name="Haridas S."/>
            <person name="Kuo A."/>
            <person name="Mondo S."/>
            <person name="Pangilinan J."/>
            <person name="Riley R."/>
            <person name="LaButti K."/>
            <person name="Andreopoulos B."/>
            <person name="Lipzen A."/>
            <person name="Chen C."/>
            <person name="Yan M."/>
            <person name="Daum C."/>
            <person name="Ng V."/>
            <person name="Clum A."/>
            <person name="Steindorff A."/>
            <person name="Ohm R.A."/>
            <person name="Martin F."/>
            <person name="Silar P."/>
            <person name="Natvig D.O."/>
            <person name="Lalanne C."/>
            <person name="Gautier V."/>
            <person name="Ament-Velasquez S.L."/>
            <person name="Kruys A."/>
            <person name="Hutchinson M.I."/>
            <person name="Powell A.J."/>
            <person name="Barry K."/>
            <person name="Miller A.N."/>
            <person name="Grigoriev I.V."/>
            <person name="Debuchy R."/>
            <person name="Gladieux P."/>
            <person name="Hiltunen Thoren M."/>
            <person name="Johannesson H."/>
        </authorList>
    </citation>
    <scope>NUCLEOTIDE SEQUENCE</scope>
    <source>
        <strain evidence="4">CBS 333.67</strain>
    </source>
</reference>
<evidence type="ECO:0000313" key="5">
    <source>
        <dbReference type="Proteomes" id="UP001273166"/>
    </source>
</evidence>